<sequence>MVAYTLAFRRWRKRAAAMWRPRRLMPLIEIAAPILTLLIVVVSYHIITASGTLEVTLSPTVVALLLGANLLAFMGLMVLAARRVALQRAARSELGGRARLHVRLVAFFSLIATAPTLLVVVFASLLFQLGTEFWFSDKARVVLRSSESVAQAYVTESKERLLGDIIAMSGDVRNVLTATTIDDPRFAPFFARQVAYRGISEAAIINIDRAGQAQLIALANLDKRALDKRLPPATLPFLQGGQPRITAEAGDRIEGTILLDAASRTYLYISRQSDRDVLAQAARARSALGDYVATVDRARALQIRFNILLMIVALAILGIAIWVAMTVADRLVRPVNELVAAARKVAAGDLTARVDIVPTPDEIGTLGSAFNRMTRKLGEQTGALVSANEQLESRSAFIEAVLAGVTAGIVSVDGERRITLVNASARAMLALEEPVEGRMLAEVSADLDKVLDSADREVVVQTVIAGEPRTLSVRSVTAEGAKVLTFDDITQRLADQRRAAWADVARRIAHEIKNPLTPIQLAAERLQRRYGKEIESDPGVFERLTATIIRQVGDMRRIVDEFSSFARMPKPAFRAEAIVDIARQAMFLQEVAHPAISFSLDSEGLAPTMVCDRRQLGQALTNLVKNAVEAIEENKDQHAPGVIAMTIRVESSRLRLVLADNGPGLPAERERLTEPYMTTRKRGTGLGLAIVRKIVEDHLGTLALRDRPGGGTIVELDFDLEALATIDASEAGTGDAEEAKFPELKRSGTG</sequence>
<keyword evidence="13 15" id="KW-0472">Membrane</keyword>
<keyword evidence="6" id="KW-0808">Transferase</keyword>
<dbReference type="InterPro" id="IPR035965">
    <property type="entry name" value="PAS-like_dom_sf"/>
</dbReference>
<dbReference type="GO" id="GO:0030295">
    <property type="term" value="F:protein kinase activator activity"/>
    <property type="evidence" value="ECO:0007669"/>
    <property type="project" value="TreeGrafter"/>
</dbReference>
<dbReference type="AlphaFoldDB" id="A0A2A4FXU9"/>
<evidence type="ECO:0000256" key="10">
    <source>
        <dbReference type="ARBA" id="ARBA00022840"/>
    </source>
</evidence>
<dbReference type="SUPFAM" id="SSF55874">
    <property type="entry name" value="ATPase domain of HSP90 chaperone/DNA topoisomerase II/histidine kinase"/>
    <property type="match status" value="1"/>
</dbReference>
<dbReference type="InterPro" id="IPR045671">
    <property type="entry name" value="NtrY-like_N"/>
</dbReference>
<dbReference type="OrthoDB" id="9776727at2"/>
<evidence type="ECO:0000259" key="16">
    <source>
        <dbReference type="PROSITE" id="PS50109"/>
    </source>
</evidence>
<dbReference type="Gene3D" id="6.10.340.10">
    <property type="match status" value="1"/>
</dbReference>
<dbReference type="PROSITE" id="PS50885">
    <property type="entry name" value="HAMP"/>
    <property type="match status" value="1"/>
</dbReference>
<evidence type="ECO:0000256" key="1">
    <source>
        <dbReference type="ARBA" id="ARBA00000085"/>
    </source>
</evidence>
<dbReference type="CDD" id="cd00082">
    <property type="entry name" value="HisKA"/>
    <property type="match status" value="1"/>
</dbReference>
<dbReference type="Pfam" id="PF00672">
    <property type="entry name" value="HAMP"/>
    <property type="match status" value="1"/>
</dbReference>
<dbReference type="SMART" id="SM00387">
    <property type="entry name" value="HATPase_c"/>
    <property type="match status" value="1"/>
</dbReference>
<evidence type="ECO:0000259" key="17">
    <source>
        <dbReference type="PROSITE" id="PS50885"/>
    </source>
</evidence>
<gene>
    <name evidence="18" type="ORF">COO09_09850</name>
</gene>
<evidence type="ECO:0000313" key="18">
    <source>
        <dbReference type="EMBL" id="PCE42305.1"/>
    </source>
</evidence>
<dbReference type="CDD" id="cd06225">
    <property type="entry name" value="HAMP"/>
    <property type="match status" value="1"/>
</dbReference>
<keyword evidence="19" id="KW-1185">Reference proteome</keyword>
<keyword evidence="12" id="KW-0902">Two-component regulatory system</keyword>
<evidence type="ECO:0000256" key="9">
    <source>
        <dbReference type="ARBA" id="ARBA00022777"/>
    </source>
</evidence>
<evidence type="ECO:0000256" key="14">
    <source>
        <dbReference type="SAM" id="MobiDB-lite"/>
    </source>
</evidence>
<dbReference type="GO" id="GO:0005524">
    <property type="term" value="F:ATP binding"/>
    <property type="evidence" value="ECO:0007669"/>
    <property type="project" value="UniProtKB-KW"/>
</dbReference>
<keyword evidence="10" id="KW-0067">ATP-binding</keyword>
<evidence type="ECO:0000256" key="15">
    <source>
        <dbReference type="SAM" id="Phobius"/>
    </source>
</evidence>
<evidence type="ECO:0000313" key="19">
    <source>
        <dbReference type="Proteomes" id="UP000218934"/>
    </source>
</evidence>
<comment type="subcellular location">
    <subcellularLocation>
        <location evidence="2">Cell membrane</location>
        <topology evidence="2">Multi-pass membrane protein</topology>
    </subcellularLocation>
</comment>
<dbReference type="GO" id="GO:0000155">
    <property type="term" value="F:phosphorelay sensor kinase activity"/>
    <property type="evidence" value="ECO:0007669"/>
    <property type="project" value="InterPro"/>
</dbReference>
<comment type="caution">
    <text evidence="18">The sequence shown here is derived from an EMBL/GenBank/DDBJ whole genome shotgun (WGS) entry which is preliminary data.</text>
</comment>
<dbReference type="SMART" id="SM00388">
    <property type="entry name" value="HisKA"/>
    <property type="match status" value="1"/>
</dbReference>
<dbReference type="SUPFAM" id="SSF55785">
    <property type="entry name" value="PYP-like sensor domain (PAS domain)"/>
    <property type="match status" value="1"/>
</dbReference>
<feature type="transmembrane region" description="Helical" evidence="15">
    <location>
        <begin position="24"/>
        <end position="47"/>
    </location>
</feature>
<dbReference type="Pfam" id="PF19312">
    <property type="entry name" value="NtrY_N"/>
    <property type="match status" value="1"/>
</dbReference>
<accession>A0A2A4FXU9</accession>
<evidence type="ECO:0000256" key="3">
    <source>
        <dbReference type="ARBA" id="ARBA00012438"/>
    </source>
</evidence>
<dbReference type="Proteomes" id="UP000218934">
    <property type="component" value="Unassembled WGS sequence"/>
</dbReference>
<dbReference type="EC" id="2.7.13.3" evidence="3"/>
<feature type="region of interest" description="Disordered" evidence="14">
    <location>
        <begin position="729"/>
        <end position="750"/>
    </location>
</feature>
<evidence type="ECO:0000256" key="11">
    <source>
        <dbReference type="ARBA" id="ARBA00022989"/>
    </source>
</evidence>
<keyword evidence="7 15" id="KW-0812">Transmembrane</keyword>
<evidence type="ECO:0000256" key="5">
    <source>
        <dbReference type="ARBA" id="ARBA00022553"/>
    </source>
</evidence>
<evidence type="ECO:0000256" key="6">
    <source>
        <dbReference type="ARBA" id="ARBA00022679"/>
    </source>
</evidence>
<dbReference type="PIRSF" id="PIRSF037532">
    <property type="entry name" value="STHK_NtrY"/>
    <property type="match status" value="1"/>
</dbReference>
<evidence type="ECO:0000256" key="12">
    <source>
        <dbReference type="ARBA" id="ARBA00023012"/>
    </source>
</evidence>
<dbReference type="GO" id="GO:0005886">
    <property type="term" value="C:plasma membrane"/>
    <property type="evidence" value="ECO:0007669"/>
    <property type="project" value="UniProtKB-SubCell"/>
</dbReference>
<dbReference type="Gene3D" id="3.30.565.10">
    <property type="entry name" value="Histidine kinase-like ATPase, C-terminal domain"/>
    <property type="match status" value="1"/>
</dbReference>
<dbReference type="InterPro" id="IPR003661">
    <property type="entry name" value="HisK_dim/P_dom"/>
</dbReference>
<feature type="compositionally biased region" description="Basic and acidic residues" evidence="14">
    <location>
        <begin position="737"/>
        <end position="750"/>
    </location>
</feature>
<dbReference type="KEGG" id="rdi:CMV14_13930"/>
<dbReference type="InterPro" id="IPR036097">
    <property type="entry name" value="HisK_dim/P_sf"/>
</dbReference>
<keyword evidence="11 15" id="KW-1133">Transmembrane helix</keyword>
<dbReference type="Gene3D" id="1.10.287.130">
    <property type="match status" value="1"/>
</dbReference>
<dbReference type="PANTHER" id="PTHR42878">
    <property type="entry name" value="TWO-COMPONENT HISTIDINE KINASE"/>
    <property type="match status" value="1"/>
</dbReference>
<dbReference type="EMBL" id="NWUF01000008">
    <property type="protein sequence ID" value="PCE42305.1"/>
    <property type="molecule type" value="Genomic_DNA"/>
</dbReference>
<feature type="transmembrane region" description="Helical" evidence="15">
    <location>
        <begin position="102"/>
        <end position="127"/>
    </location>
</feature>
<dbReference type="PROSITE" id="PS50109">
    <property type="entry name" value="HIS_KIN"/>
    <property type="match status" value="1"/>
</dbReference>
<name>A0A2A4FXU9_9SPHN</name>
<proteinExistence type="predicted"/>
<evidence type="ECO:0000256" key="13">
    <source>
        <dbReference type="ARBA" id="ARBA00023136"/>
    </source>
</evidence>
<dbReference type="PANTHER" id="PTHR42878:SF7">
    <property type="entry name" value="SENSOR HISTIDINE KINASE GLRK"/>
    <property type="match status" value="1"/>
</dbReference>
<evidence type="ECO:0000256" key="7">
    <source>
        <dbReference type="ARBA" id="ARBA00022692"/>
    </source>
</evidence>
<evidence type="ECO:0000256" key="8">
    <source>
        <dbReference type="ARBA" id="ARBA00022741"/>
    </source>
</evidence>
<dbReference type="SMART" id="SM00304">
    <property type="entry name" value="HAMP"/>
    <property type="match status" value="1"/>
</dbReference>
<dbReference type="SUPFAM" id="SSF158472">
    <property type="entry name" value="HAMP domain-like"/>
    <property type="match status" value="1"/>
</dbReference>
<dbReference type="InterPro" id="IPR050351">
    <property type="entry name" value="BphY/WalK/GraS-like"/>
</dbReference>
<dbReference type="GO" id="GO:0007234">
    <property type="term" value="P:osmosensory signaling via phosphorelay pathway"/>
    <property type="evidence" value="ECO:0007669"/>
    <property type="project" value="TreeGrafter"/>
</dbReference>
<reference evidence="18 19" key="1">
    <citation type="submission" date="2017-09" db="EMBL/GenBank/DDBJ databases">
        <title>The Catabolism of 3,6-Dichlorosalicylic acid is Initiated by the Cytochrome P450 Monooxygenase DsmABC in Rhizorhabdus dicambivorans Ndbn-20.</title>
        <authorList>
            <person name="Na L."/>
        </authorList>
    </citation>
    <scope>NUCLEOTIDE SEQUENCE [LARGE SCALE GENOMIC DNA]</scope>
    <source>
        <strain evidence="18 19">Ndbn-20m</strain>
    </source>
</reference>
<dbReference type="InterPro" id="IPR004358">
    <property type="entry name" value="Sig_transdc_His_kin-like_C"/>
</dbReference>
<dbReference type="InterPro" id="IPR003660">
    <property type="entry name" value="HAMP_dom"/>
</dbReference>
<feature type="transmembrane region" description="Helical" evidence="15">
    <location>
        <begin position="307"/>
        <end position="328"/>
    </location>
</feature>
<evidence type="ECO:0000256" key="2">
    <source>
        <dbReference type="ARBA" id="ARBA00004651"/>
    </source>
</evidence>
<dbReference type="GO" id="GO:0000156">
    <property type="term" value="F:phosphorelay response regulator activity"/>
    <property type="evidence" value="ECO:0007669"/>
    <property type="project" value="TreeGrafter"/>
</dbReference>
<dbReference type="InterPro" id="IPR003594">
    <property type="entry name" value="HATPase_dom"/>
</dbReference>
<dbReference type="PRINTS" id="PR00344">
    <property type="entry name" value="BCTRLSENSOR"/>
</dbReference>
<dbReference type="Pfam" id="PF00512">
    <property type="entry name" value="HisKA"/>
    <property type="match status" value="1"/>
</dbReference>
<dbReference type="InterPro" id="IPR005467">
    <property type="entry name" value="His_kinase_dom"/>
</dbReference>
<evidence type="ECO:0000256" key="4">
    <source>
        <dbReference type="ARBA" id="ARBA00022475"/>
    </source>
</evidence>
<organism evidence="18 19">
    <name type="scientific">Rhizorhabdus dicambivorans</name>
    <dbReference type="NCBI Taxonomy" id="1850238"/>
    <lineage>
        <taxon>Bacteria</taxon>
        <taxon>Pseudomonadati</taxon>
        <taxon>Pseudomonadota</taxon>
        <taxon>Alphaproteobacteria</taxon>
        <taxon>Sphingomonadales</taxon>
        <taxon>Sphingomonadaceae</taxon>
        <taxon>Rhizorhabdus</taxon>
    </lineage>
</organism>
<dbReference type="Gene3D" id="3.30.450.20">
    <property type="entry name" value="PAS domain"/>
    <property type="match status" value="1"/>
</dbReference>
<feature type="transmembrane region" description="Helical" evidence="15">
    <location>
        <begin position="59"/>
        <end position="81"/>
    </location>
</feature>
<keyword evidence="9 18" id="KW-0418">Kinase</keyword>
<keyword evidence="4" id="KW-1003">Cell membrane</keyword>
<keyword evidence="5" id="KW-0597">Phosphoprotein</keyword>
<dbReference type="InterPro" id="IPR036890">
    <property type="entry name" value="HATPase_C_sf"/>
</dbReference>
<protein>
    <recommendedName>
        <fullName evidence="3">histidine kinase</fullName>
        <ecNumber evidence="3">2.7.13.3</ecNumber>
    </recommendedName>
</protein>
<feature type="domain" description="Histidine kinase" evidence="16">
    <location>
        <begin position="507"/>
        <end position="722"/>
    </location>
</feature>
<dbReference type="SUPFAM" id="SSF47384">
    <property type="entry name" value="Homodimeric domain of signal transducing histidine kinase"/>
    <property type="match status" value="1"/>
</dbReference>
<keyword evidence="8" id="KW-0547">Nucleotide-binding</keyword>
<dbReference type="InterPro" id="IPR017232">
    <property type="entry name" value="NtrY"/>
</dbReference>
<feature type="domain" description="HAMP" evidence="17">
    <location>
        <begin position="329"/>
        <end position="382"/>
    </location>
</feature>
<dbReference type="Pfam" id="PF02518">
    <property type="entry name" value="HATPase_c"/>
    <property type="match status" value="1"/>
</dbReference>
<comment type="catalytic activity">
    <reaction evidence="1">
        <text>ATP + protein L-histidine = ADP + protein N-phospho-L-histidine.</text>
        <dbReference type="EC" id="2.7.13.3"/>
    </reaction>
</comment>